<accession>A0A238X5T8</accession>
<sequence>MTEGDLTVTSRRPDRLQVEQLHGEATLILGAPYVGTTERLKSLGKESGVKYVEDLSDEAIEDADDALLIVDHLYESIVATQFGDVSVRERLTQLFDRDAGVCLATRPRTLDWMVRQDESEIPIEAGDFTPVDQVFKLQYDPESDEDVARAVQRCVVIGDDLVAEVVEGSLDLLRYEGYEFEHHTLSEALGPYEPTLLPPMVGFVSDRLGTSEAESDGVLTGSVVRDALTDFGASAGLSEVVGFVRSHLPTADLDTLRETNLGEVLSNTETIIDEARSSLRGSLGSPTIWATPLGPLLGLGLWLALRDWEESGEGTDALPVDALLDQVVDNTLTPPAREQVEDTFDLPPGTVDNLTWLGRKGNLRRIRTTCEEVPELRTEFDAAVDAWTEEFETEFDDIDAAVEHLAEHTRRASEFESIMSNRLAGATRGLPAFEETVRDNERTLLTGGDRSAGDEDLTLPEMTNIPYYGDEVDQIVKAVADGGLVTLEGAYGTGKTAGALNAARELADRGYDVRLPDDWDSPEYIEWAVDRTDEPSVLVTSYRVGTAHFDNDDLATILELVQEGPCHAVIVEVREEFSTALKQQYESREFRVGSEAWKNRERIPFSKLPEHSDDDSEDGTLGDLVDWVLKDVYELSPERREGAVPEVVEFARGNAEIAKLAARYVAVEDEPLSAFETVDDLIWEDIDNVVNPPSAMVHGESLGPRVFQTLAFTRSLSLGQLSTLTGEDLGTLRDVLEQLSGYLEGEEMDVLLGDSFRPLDEDKTWSISPDIYGEVVFRRRAITENKLQGFLATLADSEHDVAAESYMGLALNLLMAHSVGQERSDDELISKVVDASEATFEQALADTDPEPFSRLALPLTRVPIDPSVMRDHRTQLLQISGASPVEQSVIIQNWFGGLLGVSSNPTRLTEADEVVQEYVEVATEQELGWDVGQFLENVYSMAISNLTDKHAPGEVEPWLDELDDRAATAAVLADDRHGLPAGQFLENVYSMAISNLTDQYAPGEVEPWLDELDDRAATAAVLADDRHGLPAGQFLANVYSMAIKRLTDQYAPGEVEPWLDELDDRAATAAVLADDRHGLPAGQFLANVYSMAISNLADKHAPGEVEPWLDELDDRAATAAVLADDRHGEPPGQFLANVYSTAIKRLADQYAPGEVEPWLDELDDRAATAATDDRHGMSSDSFRAAYVGLSILQVIPDSGSLLLDPWTQTLLDRASRTLNRDGFLILYDILISHANPLDNVVDILADLIHKIEKADPHSESQADRIEVVAVGIGRAHHRFVESGVPLVDDDVQDFFTLVGKLAVSNADEFVAVTARAAELLDGNQPPVGLLGPSLKSTNARDVFVERTIAHGLAMSAAADGHEELDTLFAHLANLADRTTDPDNTYVDCVRRAGGLDHADPEQAVTLVEATIDEVGDGHSLLDGDSRVDALAAVTAAVLERTPVDIEPEPPFDLVVESIDQLTEIDPELHTEVVATIADELKSSKCGFDIPTATAWREAVSVQTE</sequence>
<organism evidence="1 2">
    <name type="scientific">Halorubrum vacuolatum</name>
    <name type="common">Natronobacterium vacuolatum</name>
    <dbReference type="NCBI Taxonomy" id="63740"/>
    <lineage>
        <taxon>Archaea</taxon>
        <taxon>Methanobacteriati</taxon>
        <taxon>Methanobacteriota</taxon>
        <taxon>Stenosarchaea group</taxon>
        <taxon>Halobacteria</taxon>
        <taxon>Halobacteriales</taxon>
        <taxon>Haloferacaceae</taxon>
        <taxon>Halorubrum</taxon>
    </lineage>
</organism>
<keyword evidence="2" id="KW-1185">Reference proteome</keyword>
<dbReference type="EMBL" id="FZNQ01000013">
    <property type="protein sequence ID" value="SNR53219.1"/>
    <property type="molecule type" value="Genomic_DNA"/>
</dbReference>
<evidence type="ECO:0000313" key="2">
    <source>
        <dbReference type="Proteomes" id="UP000198397"/>
    </source>
</evidence>
<dbReference type="RefSeq" id="WP_089385259.1">
    <property type="nucleotide sequence ID" value="NZ_FZNQ01000013.1"/>
</dbReference>
<evidence type="ECO:0000313" key="1">
    <source>
        <dbReference type="EMBL" id="SNR53219.1"/>
    </source>
</evidence>
<dbReference type="OrthoDB" id="232111at2157"/>
<name>A0A238X5T8_HALVU</name>
<dbReference type="Proteomes" id="UP000198397">
    <property type="component" value="Unassembled WGS sequence"/>
</dbReference>
<protein>
    <submittedName>
        <fullName evidence="1">Uncharacterized protein</fullName>
    </submittedName>
</protein>
<reference evidence="1 2" key="1">
    <citation type="submission" date="2017-06" db="EMBL/GenBank/DDBJ databases">
        <authorList>
            <person name="Kim H.J."/>
            <person name="Triplett B.A."/>
        </authorList>
    </citation>
    <scope>NUCLEOTIDE SEQUENCE [LARGE SCALE GENOMIC DNA]</scope>
    <source>
        <strain evidence="1 2">DSM 8800</strain>
    </source>
</reference>
<proteinExistence type="predicted"/>
<gene>
    <name evidence="1" type="ORF">SAMN06264855_11310</name>
</gene>